<dbReference type="STRING" id="34027.SAMN05421829_102282"/>
<evidence type="ECO:0000313" key="5">
    <source>
        <dbReference type="Proteomes" id="UP000186819"/>
    </source>
</evidence>
<reference evidence="5" key="1">
    <citation type="submission" date="2017-01" db="EMBL/GenBank/DDBJ databases">
        <authorList>
            <person name="Varghese N."/>
            <person name="Submissions S."/>
        </authorList>
    </citation>
    <scope>NUCLEOTIDE SEQUENCE [LARGE SCALE GENOMIC DNA]</scope>
    <source>
        <strain evidence="5">ATCC 51758</strain>
    </source>
</reference>
<keyword evidence="1" id="KW-0602">Photosynthesis</keyword>
<dbReference type="Gene3D" id="2.130.10.10">
    <property type="entry name" value="YVTN repeat-like/Quinoprotein amine dehydrogenase"/>
    <property type="match status" value="2"/>
</dbReference>
<organism evidence="4 5">
    <name type="scientific">Aromatoleum tolulyticum</name>
    <dbReference type="NCBI Taxonomy" id="34027"/>
    <lineage>
        <taxon>Bacteria</taxon>
        <taxon>Pseudomonadati</taxon>
        <taxon>Pseudomonadota</taxon>
        <taxon>Betaproteobacteria</taxon>
        <taxon>Rhodocyclales</taxon>
        <taxon>Rhodocyclaceae</taxon>
        <taxon>Aromatoleum</taxon>
    </lineage>
</organism>
<dbReference type="RefSeq" id="WP_244551603.1">
    <property type="nucleotide sequence ID" value="NZ_FTMD01000002.1"/>
</dbReference>
<evidence type="ECO:0000313" key="4">
    <source>
        <dbReference type="EMBL" id="SIQ10012.1"/>
    </source>
</evidence>
<name>A0A1N6Q0D9_9RHOO</name>
<dbReference type="AlphaFoldDB" id="A0A1N6Q0D9"/>
<dbReference type="GO" id="GO:0015979">
    <property type="term" value="P:photosynthesis"/>
    <property type="evidence" value="ECO:0007669"/>
    <property type="project" value="UniProtKB-KW"/>
</dbReference>
<feature type="domain" description="Photosynthesis system II assembly factor Ycf48/Hcf136-like" evidence="3">
    <location>
        <begin position="24"/>
        <end position="82"/>
    </location>
</feature>
<proteinExistence type="predicted"/>
<dbReference type="SUPFAM" id="SSF110296">
    <property type="entry name" value="Oligoxyloglucan reducing end-specific cellobiohydrolase"/>
    <property type="match status" value="1"/>
</dbReference>
<feature type="domain" description="Photosynthesis system II assembly factor Ycf48/Hcf136-like" evidence="3">
    <location>
        <begin position="124"/>
        <end position="263"/>
    </location>
</feature>
<keyword evidence="2" id="KW-0604">Photosystem II</keyword>
<gene>
    <name evidence="4" type="ORF">SAMN05421829_102282</name>
</gene>
<accession>A0A1N6Q0D9</accession>
<dbReference type="GO" id="GO:0009523">
    <property type="term" value="C:photosystem II"/>
    <property type="evidence" value="ECO:0007669"/>
    <property type="project" value="UniProtKB-KW"/>
</dbReference>
<dbReference type="PANTHER" id="PTHR47199">
    <property type="entry name" value="PHOTOSYSTEM II STABILITY/ASSEMBLY FACTOR HCF136, CHLOROPLASTIC"/>
    <property type="match status" value="1"/>
</dbReference>
<sequence length="319" mass="33753">MRSRLAARSPLLAVTDAGRRFVAVGIRGQAVLSDDGGRTWAQATVPVSSDLVAVSFPTEKTGWAVGHGGVVLKSTDGGATWVKQFDGRHASEVAVGYFEKRGADDAAAQQLLADEKSLVDAGGTQPFLDVYFINEQTGFVVGTFNRIFRTDDGGTTWVPWMDRTDNPKGLHFNAIAGSGGNIYLAGEQGMVWRLGPDSKRFVALPTPYSGTLFGLLPISPTTLLTFGMRGSVFRSEDAGGAWKRVEMASLAGVTSGAVLPDGMVVLVTQAGTMEVSRDQGRKFTPVKPAQPMSYFGVSAGANGQVMLAGAEGMRVETVR</sequence>
<dbReference type="InterPro" id="IPR028203">
    <property type="entry name" value="PSII_CF48-like_dom"/>
</dbReference>
<dbReference type="EMBL" id="FTMD01000002">
    <property type="protein sequence ID" value="SIQ10012.1"/>
    <property type="molecule type" value="Genomic_DNA"/>
</dbReference>
<dbReference type="InterPro" id="IPR015943">
    <property type="entry name" value="WD40/YVTN_repeat-like_dom_sf"/>
</dbReference>
<dbReference type="Proteomes" id="UP000186819">
    <property type="component" value="Unassembled WGS sequence"/>
</dbReference>
<evidence type="ECO:0000256" key="2">
    <source>
        <dbReference type="ARBA" id="ARBA00023276"/>
    </source>
</evidence>
<protein>
    <recommendedName>
        <fullName evidence="3">Photosynthesis system II assembly factor Ycf48/Hcf136-like domain-containing protein</fullName>
    </recommendedName>
</protein>
<evidence type="ECO:0000256" key="1">
    <source>
        <dbReference type="ARBA" id="ARBA00022531"/>
    </source>
</evidence>
<keyword evidence="5" id="KW-1185">Reference proteome</keyword>
<evidence type="ECO:0000259" key="3">
    <source>
        <dbReference type="Pfam" id="PF14870"/>
    </source>
</evidence>
<dbReference type="PANTHER" id="PTHR47199:SF2">
    <property type="entry name" value="PHOTOSYSTEM II STABILITY_ASSEMBLY FACTOR HCF136, CHLOROPLASTIC"/>
    <property type="match status" value="1"/>
</dbReference>
<dbReference type="Pfam" id="PF14870">
    <property type="entry name" value="PSII_BNR"/>
    <property type="match status" value="2"/>
</dbReference>